<dbReference type="GeneID" id="68094059"/>
<accession>A0AA88GRV9</accession>
<gene>
    <name evidence="2" type="ORF">C9374_001603</name>
</gene>
<feature type="region of interest" description="Disordered" evidence="1">
    <location>
        <begin position="1"/>
        <end position="33"/>
    </location>
</feature>
<dbReference type="EMBL" id="PYSW02000013">
    <property type="protein sequence ID" value="KAG2387271.1"/>
    <property type="molecule type" value="Genomic_DNA"/>
</dbReference>
<protein>
    <submittedName>
        <fullName evidence="2">Uncharacterized protein</fullName>
    </submittedName>
</protein>
<keyword evidence="3" id="KW-1185">Reference proteome</keyword>
<dbReference type="RefSeq" id="XP_044551263.1">
    <property type="nucleotide sequence ID" value="XM_044690929.1"/>
</dbReference>
<reference evidence="2 3" key="1">
    <citation type="journal article" date="2018" name="BMC Genomics">
        <title>The genome of Naegleria lovaniensis, the basis for a comparative approach to unravel pathogenicity factors of the human pathogenic amoeba N. fowleri.</title>
        <authorList>
            <person name="Liechti N."/>
            <person name="Schurch N."/>
            <person name="Bruggmann R."/>
            <person name="Wittwer M."/>
        </authorList>
    </citation>
    <scope>NUCLEOTIDE SEQUENCE [LARGE SCALE GENOMIC DNA]</scope>
    <source>
        <strain evidence="2 3">ATCC 30569</strain>
    </source>
</reference>
<feature type="region of interest" description="Disordered" evidence="1">
    <location>
        <begin position="66"/>
        <end position="101"/>
    </location>
</feature>
<evidence type="ECO:0000256" key="1">
    <source>
        <dbReference type="SAM" id="MobiDB-lite"/>
    </source>
</evidence>
<dbReference type="AlphaFoldDB" id="A0AA88GRV9"/>
<feature type="compositionally biased region" description="Basic and acidic residues" evidence="1">
    <location>
        <begin position="74"/>
        <end position="101"/>
    </location>
</feature>
<name>A0AA88GRV9_NAELO</name>
<feature type="compositionally biased region" description="Polar residues" evidence="1">
    <location>
        <begin position="1"/>
        <end position="12"/>
    </location>
</feature>
<evidence type="ECO:0000313" key="3">
    <source>
        <dbReference type="Proteomes" id="UP000816034"/>
    </source>
</evidence>
<evidence type="ECO:0000313" key="2">
    <source>
        <dbReference type="EMBL" id="KAG2387271.1"/>
    </source>
</evidence>
<comment type="caution">
    <text evidence="2">The sequence shown here is derived from an EMBL/GenBank/DDBJ whole genome shotgun (WGS) entry which is preliminary data.</text>
</comment>
<dbReference type="Proteomes" id="UP000816034">
    <property type="component" value="Unassembled WGS sequence"/>
</dbReference>
<sequence length="101" mass="11594">MSSSSQVTTYQDHNNKRTAQENQDLMDLVKKTNTKEETKLQKLHKAAGASDVSKCPYHRTMNFVKGAFGMGPKKTKEEETDPNKKKEEKKEEEEKGWCLVM</sequence>
<organism evidence="2 3">
    <name type="scientific">Naegleria lovaniensis</name>
    <name type="common">Amoeba</name>
    <dbReference type="NCBI Taxonomy" id="51637"/>
    <lineage>
        <taxon>Eukaryota</taxon>
        <taxon>Discoba</taxon>
        <taxon>Heterolobosea</taxon>
        <taxon>Tetramitia</taxon>
        <taxon>Eutetramitia</taxon>
        <taxon>Vahlkampfiidae</taxon>
        <taxon>Naegleria</taxon>
    </lineage>
</organism>
<proteinExistence type="predicted"/>